<dbReference type="OrthoDB" id="9804091at2"/>
<dbReference type="PIRSF" id="PIRSF006162">
    <property type="entry name" value="PgpA"/>
    <property type="match status" value="1"/>
</dbReference>
<dbReference type="UniPathway" id="UPA00084">
    <property type="reaction ID" value="UER00504"/>
</dbReference>
<keyword evidence="5" id="KW-1185">Reference proteome</keyword>
<dbReference type="PANTHER" id="PTHR36305">
    <property type="entry name" value="PHOSPHATIDYLGLYCEROPHOSPHATASE A"/>
    <property type="match status" value="1"/>
</dbReference>
<keyword evidence="1" id="KW-0460">Magnesium</keyword>
<dbReference type="InterPro" id="IPR007686">
    <property type="entry name" value="YutG/PgpA"/>
</dbReference>
<sequence length="163" mass="17703">MPVMPSQVLRCPACFLAFGFGSGLSPWGPGTMGTLVAIPMFLLAAPLPVPYYLGATALLFAAGVWLCGRCEKKLGVSDHSGMVWDEFVGFFITMTATQPTLLNIALGFIFFRLFDILKPWPITWFDRKVHGGFGVMFDDVIAGLYAWCVLQGLFALGIVSING</sequence>
<keyword evidence="2" id="KW-1133">Transmembrane helix</keyword>
<dbReference type="FunCoup" id="A0A5Q0BMX9">
    <property type="interactions" value="209"/>
</dbReference>
<comment type="catalytic activity">
    <reaction evidence="1">
        <text>a 1,2-diacyl-sn-glycero-3-phospho-(1'-sn-glycero-3'-phosphate) + H2O = a 1,2-diacyl-sn-glycero-3-phospho-(1'-sn-glycerol) + phosphate</text>
        <dbReference type="Rhea" id="RHEA:33751"/>
        <dbReference type="ChEBI" id="CHEBI:15377"/>
        <dbReference type="ChEBI" id="CHEBI:43474"/>
        <dbReference type="ChEBI" id="CHEBI:60110"/>
        <dbReference type="ChEBI" id="CHEBI:64716"/>
        <dbReference type="EC" id="3.1.3.27"/>
    </reaction>
</comment>
<comment type="pathway">
    <text evidence="1">Phospholipid metabolism; phosphatidylglycerol biosynthesis; phosphatidylglycerol from CDP-diacylglycerol: step 2/2.</text>
</comment>
<feature type="transmembrane region" description="Helical" evidence="2">
    <location>
        <begin position="49"/>
        <end position="67"/>
    </location>
</feature>
<evidence type="ECO:0000256" key="2">
    <source>
        <dbReference type="SAM" id="Phobius"/>
    </source>
</evidence>
<protein>
    <recommendedName>
        <fullName evidence="1">Phosphatidylglycerophosphatase A</fullName>
        <ecNumber evidence="1">3.1.3.27</ecNumber>
    </recommendedName>
    <alternativeName>
        <fullName evidence="1">Phosphatidylglycerolphosphate phosphatase A</fullName>
    </alternativeName>
</protein>
<organism evidence="4 5">
    <name type="scientific">Candidatus Methylospira mobilis</name>
    <dbReference type="NCBI Taxonomy" id="1808979"/>
    <lineage>
        <taxon>Bacteria</taxon>
        <taxon>Pseudomonadati</taxon>
        <taxon>Pseudomonadota</taxon>
        <taxon>Gammaproteobacteria</taxon>
        <taxon>Methylococcales</taxon>
        <taxon>Methylococcaceae</taxon>
        <taxon>Candidatus Methylospira</taxon>
    </lineage>
</organism>
<dbReference type="GO" id="GO:0008962">
    <property type="term" value="F:phosphatidylglycerophosphatase activity"/>
    <property type="evidence" value="ECO:0007669"/>
    <property type="project" value="UniProtKB-EC"/>
</dbReference>
<accession>A0A5Q0BMX9</accession>
<dbReference type="InterPro" id="IPR036681">
    <property type="entry name" value="PgpA-like_sf"/>
</dbReference>
<keyword evidence="1" id="KW-0443">Lipid metabolism</keyword>
<name>A0A5Q0BMX9_9GAMM</name>
<keyword evidence="1" id="KW-0595">Phospholipid degradation</keyword>
<keyword evidence="1" id="KW-1208">Phospholipid metabolism</keyword>
<feature type="domain" description="YutG/PgpA" evidence="3">
    <location>
        <begin position="16"/>
        <end position="153"/>
    </location>
</feature>
<dbReference type="CDD" id="cd06971">
    <property type="entry name" value="PgpA"/>
    <property type="match status" value="1"/>
</dbReference>
<dbReference type="GO" id="GO:0005886">
    <property type="term" value="C:plasma membrane"/>
    <property type="evidence" value="ECO:0007669"/>
    <property type="project" value="UniProtKB-SubCell"/>
</dbReference>
<dbReference type="Proteomes" id="UP000325755">
    <property type="component" value="Chromosome"/>
</dbReference>
<keyword evidence="1" id="KW-0997">Cell inner membrane</keyword>
<reference evidence="4 5" key="1">
    <citation type="submission" date="2019-09" db="EMBL/GenBank/DDBJ databases">
        <title>Ecophysiology of the spiral-shaped methanotroph Methylospira mobilis as revealed by the complete genome sequence.</title>
        <authorList>
            <person name="Oshkin I.Y."/>
            <person name="Dedysh S.N."/>
            <person name="Miroshnikov K."/>
            <person name="Danilova O.V."/>
            <person name="Hakobyan A."/>
            <person name="Liesack W."/>
        </authorList>
    </citation>
    <scope>NUCLEOTIDE SEQUENCE [LARGE SCALE GENOMIC DNA]</scope>
    <source>
        <strain evidence="4 5">Shm1</strain>
    </source>
</reference>
<dbReference type="GO" id="GO:0009395">
    <property type="term" value="P:phospholipid catabolic process"/>
    <property type="evidence" value="ECO:0007669"/>
    <property type="project" value="UniProtKB-KW"/>
</dbReference>
<proteinExistence type="predicted"/>
<keyword evidence="1" id="KW-0378">Hydrolase</keyword>
<dbReference type="GO" id="GO:0006655">
    <property type="term" value="P:phosphatidylglycerol biosynthetic process"/>
    <property type="evidence" value="ECO:0007669"/>
    <property type="project" value="UniProtKB-UniPathway"/>
</dbReference>
<keyword evidence="1" id="KW-0479">Metal-binding</keyword>
<comment type="function">
    <text evidence="1">Lipid phosphatase which dephosphorylates phosphatidylglycerophosphate (PGP) to phosphatidylglycerol (PG).</text>
</comment>
<dbReference type="KEGG" id="mmob:F6R98_12510"/>
<comment type="subcellular location">
    <subcellularLocation>
        <location evidence="1">Cell inner membrane</location>
        <topology evidence="1">Multi-pass membrane protein</topology>
    </subcellularLocation>
</comment>
<keyword evidence="1" id="KW-0442">Lipid degradation</keyword>
<dbReference type="EC" id="3.1.3.27" evidence="1"/>
<keyword evidence="1" id="KW-1003">Cell membrane</keyword>
<dbReference type="AlphaFoldDB" id="A0A5Q0BMX9"/>
<keyword evidence="1 2" id="KW-0812">Transmembrane</keyword>
<feature type="transmembrane region" description="Helical" evidence="2">
    <location>
        <begin position="87"/>
        <end position="111"/>
    </location>
</feature>
<dbReference type="InterPro" id="IPR026037">
    <property type="entry name" value="PgpA"/>
</dbReference>
<dbReference type="Pfam" id="PF04608">
    <property type="entry name" value="PgpA"/>
    <property type="match status" value="1"/>
</dbReference>
<dbReference type="SUPFAM" id="SSF101307">
    <property type="entry name" value="YutG-like"/>
    <property type="match status" value="1"/>
</dbReference>
<feature type="transmembrane region" description="Helical" evidence="2">
    <location>
        <begin position="140"/>
        <end position="161"/>
    </location>
</feature>
<evidence type="ECO:0000313" key="4">
    <source>
        <dbReference type="EMBL" id="QFY45100.1"/>
    </source>
</evidence>
<evidence type="ECO:0000256" key="1">
    <source>
        <dbReference type="PIRNR" id="PIRNR006162"/>
    </source>
</evidence>
<dbReference type="PANTHER" id="PTHR36305:SF1">
    <property type="entry name" value="PHOSPHATIDYLGLYCEROPHOSPHATASE A"/>
    <property type="match status" value="1"/>
</dbReference>
<dbReference type="EMBL" id="CP044205">
    <property type="protein sequence ID" value="QFY45100.1"/>
    <property type="molecule type" value="Genomic_DNA"/>
</dbReference>
<gene>
    <name evidence="4" type="ORF">F6R98_12510</name>
</gene>
<evidence type="ECO:0000313" key="5">
    <source>
        <dbReference type="Proteomes" id="UP000325755"/>
    </source>
</evidence>
<dbReference type="InParanoid" id="A0A5Q0BMX9"/>
<evidence type="ECO:0000259" key="3">
    <source>
        <dbReference type="Pfam" id="PF04608"/>
    </source>
</evidence>
<dbReference type="GO" id="GO:0046872">
    <property type="term" value="F:metal ion binding"/>
    <property type="evidence" value="ECO:0007669"/>
    <property type="project" value="UniProtKB-KW"/>
</dbReference>
<comment type="cofactor">
    <cofactor evidence="1">
        <name>Mg(2+)</name>
        <dbReference type="ChEBI" id="CHEBI:18420"/>
    </cofactor>
</comment>
<keyword evidence="1 2" id="KW-0472">Membrane</keyword>